<evidence type="ECO:0000313" key="5">
    <source>
        <dbReference type="Proteomes" id="UP000007967"/>
    </source>
</evidence>
<dbReference type="RefSeq" id="WP_012921879.1">
    <property type="nucleotide sequence ID" value="NC_013729.1"/>
</dbReference>
<dbReference type="KEGG" id="kfl:Kfla_4290"/>
<feature type="region of interest" description="Disordered" evidence="2">
    <location>
        <begin position="41"/>
        <end position="87"/>
    </location>
</feature>
<dbReference type="PANTHER" id="PTHR43794:SF11">
    <property type="entry name" value="AMIDOHYDROLASE-RELATED DOMAIN-CONTAINING PROTEIN"/>
    <property type="match status" value="1"/>
</dbReference>
<gene>
    <name evidence="4" type="ordered locus">Kfla_4290</name>
</gene>
<dbReference type="SUPFAM" id="SSF51338">
    <property type="entry name" value="Composite domain of metallo-dependent hydrolases"/>
    <property type="match status" value="1"/>
</dbReference>
<dbReference type="STRING" id="479435.Kfla_4290"/>
<evidence type="ECO:0000256" key="1">
    <source>
        <dbReference type="ARBA" id="ARBA00022801"/>
    </source>
</evidence>
<dbReference type="InterPro" id="IPR011059">
    <property type="entry name" value="Metal-dep_hydrolase_composite"/>
</dbReference>
<keyword evidence="5" id="KW-1185">Reference proteome</keyword>
<evidence type="ECO:0000259" key="3">
    <source>
        <dbReference type="Pfam" id="PF01979"/>
    </source>
</evidence>
<accession>D2PV44</accession>
<dbReference type="InterPro" id="IPR032466">
    <property type="entry name" value="Metal_Hydrolase"/>
</dbReference>
<dbReference type="EMBL" id="CP001736">
    <property type="protein sequence ID" value="ADB33325.1"/>
    <property type="molecule type" value="Genomic_DNA"/>
</dbReference>
<dbReference type="GO" id="GO:0016810">
    <property type="term" value="F:hydrolase activity, acting on carbon-nitrogen (but not peptide) bonds"/>
    <property type="evidence" value="ECO:0007669"/>
    <property type="project" value="InterPro"/>
</dbReference>
<dbReference type="InterPro" id="IPR050287">
    <property type="entry name" value="MTA/SAH_deaminase"/>
</dbReference>
<dbReference type="Gene3D" id="2.30.40.10">
    <property type="entry name" value="Urease, subunit C, domain 1"/>
    <property type="match status" value="1"/>
</dbReference>
<dbReference type="AlphaFoldDB" id="D2PV44"/>
<name>D2PV44_KRIFD</name>
<reference evidence="4 5" key="2">
    <citation type="journal article" date="2010" name="Stand. Genomic Sci.">
        <title>Complete genome sequence of Kribbella flavida type strain (IFO 14399).</title>
        <authorList>
            <person name="Pukall R."/>
            <person name="Lapidus A."/>
            <person name="Glavina Del Rio T."/>
            <person name="Copeland A."/>
            <person name="Tice H."/>
            <person name="Cheng J.-F."/>
            <person name="Lucas S."/>
            <person name="Chen F."/>
            <person name="Nolan M."/>
            <person name="LaButti K."/>
            <person name="Pati A."/>
            <person name="Ivanova N."/>
            <person name="Mavrommatis K."/>
            <person name="Mikhailova N."/>
            <person name="Pitluck S."/>
            <person name="Bruce D."/>
            <person name="Goodwin L."/>
            <person name="Land M."/>
            <person name="Hauser L."/>
            <person name="Chang Y.-J."/>
            <person name="Jeffries C.D."/>
            <person name="Chen A."/>
            <person name="Palaniappan K."/>
            <person name="Chain P."/>
            <person name="Rohde M."/>
            <person name="Goeker M."/>
            <person name="Bristow J."/>
            <person name="Eisen J.A."/>
            <person name="Markowitz V."/>
            <person name="Hugenholtz P."/>
            <person name="Kyrpides N.C."/>
            <person name="Klenk H.-P."/>
            <person name="Brettin T."/>
        </authorList>
    </citation>
    <scope>NUCLEOTIDE SEQUENCE [LARGE SCALE GENOMIC DNA]</scope>
    <source>
        <strain evidence="5">DSM 17836 / JCM 10339 / NBRC 14399</strain>
    </source>
</reference>
<dbReference type="Gene3D" id="3.20.20.140">
    <property type="entry name" value="Metal-dependent hydrolases"/>
    <property type="match status" value="1"/>
</dbReference>
<dbReference type="eggNOG" id="COG0402">
    <property type="taxonomic scope" value="Bacteria"/>
</dbReference>
<evidence type="ECO:0000313" key="4">
    <source>
        <dbReference type="EMBL" id="ADB33325.1"/>
    </source>
</evidence>
<dbReference type="InterPro" id="IPR006680">
    <property type="entry name" value="Amidohydro-rel"/>
</dbReference>
<dbReference type="PANTHER" id="PTHR43794">
    <property type="entry name" value="AMINOHYDROLASE SSNA-RELATED"/>
    <property type="match status" value="1"/>
</dbReference>
<dbReference type="Proteomes" id="UP000007967">
    <property type="component" value="Chromosome"/>
</dbReference>
<sequence length="494" mass="52833">MSRLLIRNCSLLVVPETEECRVDEAQDILVIDGEIVSITPSGTVPPSARAFRDQRSAPPERFGQAAVGPTPTLATHPSSAAAPPGVPDASQPEILDAHGLLAVPGLTNSHTHSPMVMMRGAAEDVPIDAWFNQKIWPMEMNLTPARVRAGARLACAEMLLAGVTTFVDHYFHADQIALAALETGIRADLAPTFFSSTGSEAREAAFDTARQIRALGIEPAGGRPPRITASLGPHAPYTVSDEDLERTAEIARAEEFRIHLHAAETLDQTRSSQRRHGATPIEILDRTGVLDTGTLIAHGCGILPTDLPVLQPHAPHTSIACCPKVYLKLAMDSTTPIRELQSAGIGIGIGTDGAAVHNTLDVWESLRLVALTQKHREQDAEWMPLSDTLRLATRGGATAAGHPTRTGALEPGRRADITLLDLSAPHNQPLHNPLAALVYSVRPTDVVHVVVDGEVVVRNRTLTTVDLPEILTEARAIAHTLTDPTDGAVQHYAP</sequence>
<dbReference type="Pfam" id="PF01979">
    <property type="entry name" value="Amidohydro_1"/>
    <property type="match status" value="1"/>
</dbReference>
<organism evidence="4 5">
    <name type="scientific">Kribbella flavida (strain DSM 17836 / JCM 10339 / NBRC 14399)</name>
    <dbReference type="NCBI Taxonomy" id="479435"/>
    <lineage>
        <taxon>Bacteria</taxon>
        <taxon>Bacillati</taxon>
        <taxon>Actinomycetota</taxon>
        <taxon>Actinomycetes</taxon>
        <taxon>Propionibacteriales</taxon>
        <taxon>Kribbellaceae</taxon>
        <taxon>Kribbella</taxon>
    </lineage>
</organism>
<keyword evidence="1 4" id="KW-0378">Hydrolase</keyword>
<dbReference type="HOGENOM" id="CLU_012358_2_1_11"/>
<dbReference type="SUPFAM" id="SSF51556">
    <property type="entry name" value="Metallo-dependent hydrolases"/>
    <property type="match status" value="1"/>
</dbReference>
<protein>
    <submittedName>
        <fullName evidence="4">Amidohydrolase</fullName>
    </submittedName>
</protein>
<evidence type="ECO:0000256" key="2">
    <source>
        <dbReference type="SAM" id="MobiDB-lite"/>
    </source>
</evidence>
<feature type="domain" description="Amidohydrolase-related" evidence="3">
    <location>
        <begin position="102"/>
        <end position="456"/>
    </location>
</feature>
<proteinExistence type="predicted"/>
<reference evidence="5" key="1">
    <citation type="submission" date="2009-09" db="EMBL/GenBank/DDBJ databases">
        <title>The complete genome of Kribbella flavida DSM 17836.</title>
        <authorList>
            <consortium name="US DOE Joint Genome Institute (JGI-PGF)"/>
            <person name="Lucas S."/>
            <person name="Copeland A."/>
            <person name="Lapidus A."/>
            <person name="Glavina del Rio T."/>
            <person name="Dalin E."/>
            <person name="Tice H."/>
            <person name="Bruce D."/>
            <person name="Goodwin L."/>
            <person name="Pitluck S."/>
            <person name="Kyrpides N."/>
            <person name="Mavromatis K."/>
            <person name="Ivanova N."/>
            <person name="Saunders E."/>
            <person name="Brettin T."/>
            <person name="Detter J.C."/>
            <person name="Han C."/>
            <person name="Larimer F."/>
            <person name="Land M."/>
            <person name="Hauser L."/>
            <person name="Markowitz V."/>
            <person name="Cheng J.-F."/>
            <person name="Hugenholtz P."/>
            <person name="Woyke T."/>
            <person name="Wu D."/>
            <person name="Pukall R."/>
            <person name="Klenk H.-P."/>
            <person name="Eisen J.A."/>
        </authorList>
    </citation>
    <scope>NUCLEOTIDE SEQUENCE [LARGE SCALE GENOMIC DNA]</scope>
    <source>
        <strain evidence="5">DSM 17836 / JCM 10339 / NBRC 14399</strain>
    </source>
</reference>